<feature type="non-terminal residue" evidence="6">
    <location>
        <position position="203"/>
    </location>
</feature>
<dbReference type="InterPro" id="IPR013221">
    <property type="entry name" value="Mur_ligase_cen"/>
</dbReference>
<dbReference type="SUPFAM" id="SSF53623">
    <property type="entry name" value="MurD-like peptide ligases, catalytic domain"/>
    <property type="match status" value="1"/>
</dbReference>
<dbReference type="Gene3D" id="3.40.1190.10">
    <property type="entry name" value="Mur-like, catalytic domain"/>
    <property type="match status" value="1"/>
</dbReference>
<evidence type="ECO:0000256" key="4">
    <source>
        <dbReference type="SAM" id="MobiDB-lite"/>
    </source>
</evidence>
<comment type="caution">
    <text evidence="6">The sequence shown here is derived from an EMBL/GenBank/DDBJ whole genome shotgun (WGS) entry which is preliminary data.</text>
</comment>
<evidence type="ECO:0000256" key="3">
    <source>
        <dbReference type="ARBA" id="ARBA00022840"/>
    </source>
</evidence>
<name>J9G319_9ZZZZ</name>
<dbReference type="PANTHER" id="PTHR43692:SF1">
    <property type="entry name" value="UDP-N-ACETYLMURAMOYLALANINE--D-GLUTAMATE LIGASE"/>
    <property type="match status" value="1"/>
</dbReference>
<keyword evidence="2" id="KW-0547">Nucleotide-binding</keyword>
<feature type="domain" description="Mur ligase central" evidence="5">
    <location>
        <begin position="37"/>
        <end position="171"/>
    </location>
</feature>
<dbReference type="GO" id="GO:0008764">
    <property type="term" value="F:UDP-N-acetylmuramoylalanine-D-glutamate ligase activity"/>
    <property type="evidence" value="ECO:0007669"/>
    <property type="project" value="InterPro"/>
</dbReference>
<organism evidence="6">
    <name type="scientific">gut metagenome</name>
    <dbReference type="NCBI Taxonomy" id="749906"/>
    <lineage>
        <taxon>unclassified sequences</taxon>
        <taxon>metagenomes</taxon>
        <taxon>organismal metagenomes</taxon>
    </lineage>
</organism>
<dbReference type="GO" id="GO:0005737">
    <property type="term" value="C:cytoplasm"/>
    <property type="evidence" value="ECO:0007669"/>
    <property type="project" value="InterPro"/>
</dbReference>
<dbReference type="GO" id="GO:0008360">
    <property type="term" value="P:regulation of cell shape"/>
    <property type="evidence" value="ECO:0007669"/>
    <property type="project" value="InterPro"/>
</dbReference>
<evidence type="ECO:0000259" key="5">
    <source>
        <dbReference type="Pfam" id="PF08245"/>
    </source>
</evidence>
<dbReference type="Pfam" id="PF08245">
    <property type="entry name" value="Mur_ligase_M"/>
    <property type="match status" value="1"/>
</dbReference>
<dbReference type="PANTHER" id="PTHR43692">
    <property type="entry name" value="UDP-N-ACETYLMURAMOYLALANINE--D-GLUTAMATE LIGASE"/>
    <property type="match status" value="1"/>
</dbReference>
<dbReference type="GO" id="GO:0005524">
    <property type="term" value="F:ATP binding"/>
    <property type="evidence" value="ECO:0007669"/>
    <property type="project" value="UniProtKB-KW"/>
</dbReference>
<reference evidence="6" key="1">
    <citation type="journal article" date="2012" name="PLoS ONE">
        <title>Gene sets for utilization of primary and secondary nutrition supplies in the distal gut of endangered iberian lynx.</title>
        <authorList>
            <person name="Alcaide M."/>
            <person name="Messina E."/>
            <person name="Richter M."/>
            <person name="Bargiela R."/>
            <person name="Peplies J."/>
            <person name="Huws S.A."/>
            <person name="Newbold C.J."/>
            <person name="Golyshin P.N."/>
            <person name="Simon M.A."/>
            <person name="Lopez G."/>
            <person name="Yakimov M.M."/>
            <person name="Ferrer M."/>
        </authorList>
    </citation>
    <scope>NUCLEOTIDE SEQUENCE</scope>
</reference>
<proteinExistence type="predicted"/>
<evidence type="ECO:0000256" key="2">
    <source>
        <dbReference type="ARBA" id="ARBA00022741"/>
    </source>
</evidence>
<dbReference type="GO" id="GO:0051301">
    <property type="term" value="P:cell division"/>
    <property type="evidence" value="ECO:0007669"/>
    <property type="project" value="InterPro"/>
</dbReference>
<evidence type="ECO:0000256" key="1">
    <source>
        <dbReference type="ARBA" id="ARBA00022598"/>
    </source>
</evidence>
<dbReference type="AlphaFoldDB" id="J9G319"/>
<sequence length="203" mass="21511">VGYPYGERVRPSRGGAGNIGPNAVTELDKALDAGALPDVWVLELSSFQLATTSSLVCQSAAILNVTEDHLDWHGDMKAYADAKGRIFAPTTVRVVNREDAETLRLAGTGTRRTFGASVPTADGDYGLVIREDGALWLSALIEGEEQCLMPEASLLIAGRHNAMNALAALALVESAGLPIEPALKALATYRGEPHRVAPVLTHQ</sequence>
<feature type="non-terminal residue" evidence="6">
    <location>
        <position position="1"/>
    </location>
</feature>
<dbReference type="EMBL" id="AMCI01006662">
    <property type="protein sequence ID" value="EJW93959.1"/>
    <property type="molecule type" value="Genomic_DNA"/>
</dbReference>
<dbReference type="InterPro" id="IPR005762">
    <property type="entry name" value="MurD"/>
</dbReference>
<dbReference type="InterPro" id="IPR036565">
    <property type="entry name" value="Mur-like_cat_sf"/>
</dbReference>
<accession>J9G319</accession>
<keyword evidence="1 6" id="KW-0436">Ligase</keyword>
<feature type="region of interest" description="Disordered" evidence="4">
    <location>
        <begin position="1"/>
        <end position="20"/>
    </location>
</feature>
<evidence type="ECO:0000313" key="6">
    <source>
        <dbReference type="EMBL" id="EJW93959.1"/>
    </source>
</evidence>
<protein>
    <submittedName>
        <fullName evidence="6">UDP-N-acetylmuramoylalanine--D-glutamate ligase</fullName>
    </submittedName>
</protein>
<gene>
    <name evidence="6" type="ORF">EVA_17934</name>
</gene>
<keyword evidence="3" id="KW-0067">ATP-binding</keyword>